<dbReference type="InterPro" id="IPR000825">
    <property type="entry name" value="SUF_FeS_clus_asmbl_SufBD_core"/>
</dbReference>
<name>A5G4B2_GEOUR</name>
<feature type="domain" description="SUF system FeS cluster assembly SufBD core" evidence="2">
    <location>
        <begin position="149"/>
        <end position="378"/>
    </location>
</feature>
<evidence type="ECO:0000259" key="2">
    <source>
        <dbReference type="Pfam" id="PF01458"/>
    </source>
</evidence>
<dbReference type="Proteomes" id="UP000006695">
    <property type="component" value="Chromosome"/>
</dbReference>
<dbReference type="STRING" id="351605.Gura_2451"/>
<dbReference type="EMBL" id="CP000698">
    <property type="protein sequence ID" value="ABQ26630.1"/>
    <property type="molecule type" value="Genomic_DNA"/>
</dbReference>
<dbReference type="Pfam" id="PF01458">
    <property type="entry name" value="SUFBD_core"/>
    <property type="match status" value="1"/>
</dbReference>
<dbReference type="SUPFAM" id="SSF101960">
    <property type="entry name" value="Stabilizer of iron transporter SufD"/>
    <property type="match status" value="1"/>
</dbReference>
<dbReference type="AlphaFoldDB" id="A5G4B2"/>
<gene>
    <name evidence="3" type="ordered locus">Gura_2451</name>
</gene>
<dbReference type="InterPro" id="IPR055346">
    <property type="entry name" value="Fe-S_cluster_assembly_SufBD"/>
</dbReference>
<dbReference type="OrthoDB" id="9803529at2"/>
<dbReference type="RefSeq" id="WP_011939320.1">
    <property type="nucleotide sequence ID" value="NC_009483.1"/>
</dbReference>
<keyword evidence="4" id="KW-1185">Reference proteome</keyword>
<evidence type="ECO:0000313" key="3">
    <source>
        <dbReference type="EMBL" id="ABQ26630.1"/>
    </source>
</evidence>
<dbReference type="InterPro" id="IPR037284">
    <property type="entry name" value="SUF_FeS_clus_asmbl_SufBD_sf"/>
</dbReference>
<dbReference type="HOGENOM" id="CLU_026231_0_1_7"/>
<dbReference type="KEGG" id="gur:Gura_2451"/>
<proteinExistence type="inferred from homology"/>
<sequence>MSRIDLKKKSEAAAGKPAPFGPDIDLAAYQAEAAEHGKVAGLRELPDDVRERALSVGVDTGEACRMGSFFQMDHSVVFAAAYQSGLEVMDIGAALEKYDWLKDYWWKALAVDADKYTARAELEPHHGYFLRALPGAKVEVPLQACLYMTREGLAQNVHNIVIAEEGAELHIITGCTVAPRVRSGLHIGVSEFYVKKNARLTFTMIHNWAPEVAVRPRTAAIVEENGVFISNYICMKPVKTLQAYPTAYCVGENATVRFNSVLLAQEGSNIDVGARVYLRAKGCRAEAVSKAITTGGNIVARGHFIGEAEGVKGHLECRGLILSDRGKIHAIPELEGSVKDLEMTHEAAVGKIAPEEIEYLMARGLTGEEATAAIVRGFLDIEMKGLPESINDEIKRALRTGETEGGF</sequence>
<evidence type="ECO:0000313" key="4">
    <source>
        <dbReference type="Proteomes" id="UP000006695"/>
    </source>
</evidence>
<comment type="similarity">
    <text evidence="1">Belongs to the iron-sulfur cluster assembly SufBD family.</text>
</comment>
<evidence type="ECO:0000256" key="1">
    <source>
        <dbReference type="ARBA" id="ARBA00043967"/>
    </source>
</evidence>
<protein>
    <submittedName>
        <fullName evidence="3">SufBD protein</fullName>
    </submittedName>
</protein>
<dbReference type="PANTHER" id="PTHR30508:SF1">
    <property type="entry name" value="UPF0051 PROTEIN ABCI8, CHLOROPLASTIC-RELATED"/>
    <property type="match status" value="1"/>
</dbReference>
<dbReference type="GO" id="GO:0016226">
    <property type="term" value="P:iron-sulfur cluster assembly"/>
    <property type="evidence" value="ECO:0007669"/>
    <property type="project" value="InterPro"/>
</dbReference>
<dbReference type="PANTHER" id="PTHR30508">
    <property type="entry name" value="FES CLUSTER ASSEMBLY PROTEIN SUF"/>
    <property type="match status" value="1"/>
</dbReference>
<organism evidence="3 4">
    <name type="scientific">Geotalea uraniireducens (strain Rf4)</name>
    <name type="common">Geobacter uraniireducens</name>
    <dbReference type="NCBI Taxonomy" id="351605"/>
    <lineage>
        <taxon>Bacteria</taxon>
        <taxon>Pseudomonadati</taxon>
        <taxon>Thermodesulfobacteriota</taxon>
        <taxon>Desulfuromonadia</taxon>
        <taxon>Geobacterales</taxon>
        <taxon>Geobacteraceae</taxon>
        <taxon>Geotalea</taxon>
    </lineage>
</organism>
<accession>A5G4B2</accession>
<reference evidence="3 4" key="1">
    <citation type="submission" date="2007-05" db="EMBL/GenBank/DDBJ databases">
        <title>Complete sequence of Geobacter uraniireducens Rf4.</title>
        <authorList>
            <consortium name="US DOE Joint Genome Institute"/>
            <person name="Copeland A."/>
            <person name="Lucas S."/>
            <person name="Lapidus A."/>
            <person name="Barry K."/>
            <person name="Detter J.C."/>
            <person name="Glavina del Rio T."/>
            <person name="Hammon N."/>
            <person name="Israni S."/>
            <person name="Dalin E."/>
            <person name="Tice H."/>
            <person name="Pitluck S."/>
            <person name="Chertkov O."/>
            <person name="Brettin T."/>
            <person name="Bruce D."/>
            <person name="Han C."/>
            <person name="Schmutz J."/>
            <person name="Larimer F."/>
            <person name="Land M."/>
            <person name="Hauser L."/>
            <person name="Kyrpides N."/>
            <person name="Mikhailova N."/>
            <person name="Shelobolina E."/>
            <person name="Aklujkar M."/>
            <person name="Lovley D."/>
            <person name="Richardson P."/>
        </authorList>
    </citation>
    <scope>NUCLEOTIDE SEQUENCE [LARGE SCALE GENOMIC DNA]</scope>
    <source>
        <strain evidence="3 4">Rf4</strain>
    </source>
</reference>